<accession>A0ABU0LGW1</accession>
<sequence length="258" mass="27450">MQALLVSAIVFVGLFGGVCAGMFGARRLREEHLSKETQEAVKLGVGMVAAMSSLILGLMTASVKGNFDTTARDVQQFATDLITLDVVLRTYGPGADDARKGLIAYTQRMLETTWSGGQAGPHENGSDASRGTPSEGLLEAVGRQIRSLAPATPVLSELRAEALDRYKAIAILRWTVAAESVTTVPPVFIAVLIVWLTLIFVSFGLFSPVNGVSLVVFFLCSVSLAGALFLILEMSGPFDGIIRVPSDAMQNALSQMLQ</sequence>
<dbReference type="InterPro" id="IPR025333">
    <property type="entry name" value="DUF4239"/>
</dbReference>
<feature type="region of interest" description="Disordered" evidence="1">
    <location>
        <begin position="114"/>
        <end position="133"/>
    </location>
</feature>
<dbReference type="RefSeq" id="WP_237346644.1">
    <property type="nucleotide sequence ID" value="NZ_JABWGX010000021.1"/>
</dbReference>
<evidence type="ECO:0008006" key="5">
    <source>
        <dbReference type="Google" id="ProtNLM"/>
    </source>
</evidence>
<reference evidence="3 4" key="1">
    <citation type="submission" date="2023-07" db="EMBL/GenBank/DDBJ databases">
        <title>Genomic Encyclopedia of Type Strains, Phase IV (KMG-IV): sequencing the most valuable type-strain genomes for metagenomic binning, comparative biology and taxonomic classification.</title>
        <authorList>
            <person name="Goeker M."/>
        </authorList>
    </citation>
    <scope>NUCLEOTIDE SEQUENCE [LARGE SCALE GENOMIC DNA]</scope>
    <source>
        <strain evidence="3 4">DSM 3770</strain>
    </source>
</reference>
<feature type="transmembrane region" description="Helical" evidence="2">
    <location>
        <begin position="212"/>
        <end position="232"/>
    </location>
</feature>
<keyword evidence="4" id="KW-1185">Reference proteome</keyword>
<evidence type="ECO:0000256" key="2">
    <source>
        <dbReference type="SAM" id="Phobius"/>
    </source>
</evidence>
<name>A0ABU0LGW1_XANAG</name>
<evidence type="ECO:0000313" key="3">
    <source>
        <dbReference type="EMBL" id="MDQ0506379.1"/>
    </source>
</evidence>
<feature type="transmembrane region" description="Helical" evidence="2">
    <location>
        <begin position="187"/>
        <end position="206"/>
    </location>
</feature>
<evidence type="ECO:0000313" key="4">
    <source>
        <dbReference type="Proteomes" id="UP001241747"/>
    </source>
</evidence>
<dbReference type="Pfam" id="PF14023">
    <property type="entry name" value="Bestrophin-like"/>
    <property type="match status" value="1"/>
</dbReference>
<comment type="caution">
    <text evidence="3">The sequence shown here is derived from an EMBL/GenBank/DDBJ whole genome shotgun (WGS) entry which is preliminary data.</text>
</comment>
<gene>
    <name evidence="3" type="ORF">QOZ94_003188</name>
</gene>
<keyword evidence="2" id="KW-0812">Transmembrane</keyword>
<organism evidence="3 4">
    <name type="scientific">Xanthobacter agilis</name>
    <dbReference type="NCBI Taxonomy" id="47492"/>
    <lineage>
        <taxon>Bacteria</taxon>
        <taxon>Pseudomonadati</taxon>
        <taxon>Pseudomonadota</taxon>
        <taxon>Alphaproteobacteria</taxon>
        <taxon>Hyphomicrobiales</taxon>
        <taxon>Xanthobacteraceae</taxon>
        <taxon>Xanthobacter</taxon>
    </lineage>
</organism>
<keyword evidence="2" id="KW-1133">Transmembrane helix</keyword>
<keyword evidence="2" id="KW-0472">Membrane</keyword>
<feature type="transmembrane region" description="Helical" evidence="2">
    <location>
        <begin position="44"/>
        <end position="63"/>
    </location>
</feature>
<evidence type="ECO:0000256" key="1">
    <source>
        <dbReference type="SAM" id="MobiDB-lite"/>
    </source>
</evidence>
<dbReference type="Proteomes" id="UP001241747">
    <property type="component" value="Unassembled WGS sequence"/>
</dbReference>
<dbReference type="EMBL" id="JAUSVY010000007">
    <property type="protein sequence ID" value="MDQ0506379.1"/>
    <property type="molecule type" value="Genomic_DNA"/>
</dbReference>
<protein>
    <recommendedName>
        <fullName evidence="5">DUF4239 domain-containing protein</fullName>
    </recommendedName>
</protein>
<proteinExistence type="predicted"/>